<feature type="domain" description="SET" evidence="12">
    <location>
        <begin position="969"/>
        <end position="1086"/>
    </location>
</feature>
<evidence type="ECO:0000256" key="10">
    <source>
        <dbReference type="SAM" id="MobiDB-lite"/>
    </source>
</evidence>
<dbReference type="GO" id="GO:0008168">
    <property type="term" value="F:methyltransferase activity"/>
    <property type="evidence" value="ECO:0007669"/>
    <property type="project" value="UniProtKB-KW"/>
</dbReference>
<evidence type="ECO:0000259" key="11">
    <source>
        <dbReference type="PROSITE" id="PS50016"/>
    </source>
</evidence>
<evidence type="ECO:0000259" key="12">
    <source>
        <dbReference type="PROSITE" id="PS50280"/>
    </source>
</evidence>
<evidence type="ECO:0000313" key="15">
    <source>
        <dbReference type="EMBL" id="CAD8234325.1"/>
    </source>
</evidence>
<dbReference type="InterPro" id="IPR034732">
    <property type="entry name" value="EPHD"/>
</dbReference>
<dbReference type="GO" id="GO:0008270">
    <property type="term" value="F:zinc ion binding"/>
    <property type="evidence" value="ECO:0007669"/>
    <property type="project" value="UniProtKB-KW"/>
</dbReference>
<feature type="domain" description="PHD-type" evidence="14">
    <location>
        <begin position="493"/>
        <end position="601"/>
    </location>
</feature>
<feature type="compositionally biased region" description="Acidic residues" evidence="10">
    <location>
        <begin position="688"/>
        <end position="700"/>
    </location>
</feature>
<keyword evidence="6" id="KW-0862">Zinc</keyword>
<evidence type="ECO:0000256" key="7">
    <source>
        <dbReference type="ARBA" id="ARBA00022853"/>
    </source>
</evidence>
<gene>
    <name evidence="15" type="ORF">PCOL08062_LOCUS3510</name>
</gene>
<dbReference type="SMART" id="SM00249">
    <property type="entry name" value="PHD"/>
    <property type="match status" value="2"/>
</dbReference>
<feature type="region of interest" description="Disordered" evidence="10">
    <location>
        <begin position="931"/>
        <end position="966"/>
    </location>
</feature>
<evidence type="ECO:0000256" key="8">
    <source>
        <dbReference type="PROSITE-ProRule" id="PRU00146"/>
    </source>
</evidence>
<feature type="compositionally biased region" description="Gly residues" evidence="10">
    <location>
        <begin position="445"/>
        <end position="459"/>
    </location>
</feature>
<feature type="region of interest" description="Disordered" evidence="10">
    <location>
        <begin position="439"/>
        <end position="465"/>
    </location>
</feature>
<evidence type="ECO:0000256" key="3">
    <source>
        <dbReference type="ARBA" id="ARBA00022691"/>
    </source>
</evidence>
<dbReference type="Pfam" id="PF13832">
    <property type="entry name" value="zf-HC5HC2H_2"/>
    <property type="match status" value="1"/>
</dbReference>
<feature type="domain" description="PHD-type" evidence="11">
    <location>
        <begin position="344"/>
        <end position="397"/>
    </location>
</feature>
<dbReference type="SUPFAM" id="SSF57903">
    <property type="entry name" value="FYVE/PHD zinc finger"/>
    <property type="match status" value="1"/>
</dbReference>
<dbReference type="InterPro" id="IPR003616">
    <property type="entry name" value="Post-SET_dom"/>
</dbReference>
<dbReference type="InterPro" id="IPR001214">
    <property type="entry name" value="SET_dom"/>
</dbReference>
<dbReference type="PROSITE" id="PS50280">
    <property type="entry name" value="SET"/>
    <property type="match status" value="1"/>
</dbReference>
<keyword evidence="9" id="KW-0175">Coiled coil</keyword>
<keyword evidence="4" id="KW-0479">Metal-binding</keyword>
<sequence>MATMLLGKSVAPQQHTSARSASHKQPAQRVKLESPLDAPGRVATAAAAVGGRAVEPTQPVDPDGVLGLRWVQSLMEIRNKKPSAGGPIRQCVRDALEAVPGPPSALADRLAFIITPAGGYKSNSAGPCKRAACAALKQYLDDHGVVEATPDKAAERASKKRDGVGGGGPRLPPHVSTAQRKEAEIAAAAAASVLGVEPSMVMAERAKVPREVHVTCNGAKAVFRTATCDVRCFCGECFGSKPLMTPSALEKHVGCAAKKWKLSFRVRDRTHPNGALPLGDWLTKQGVDESLFINVSGLTAAVASQKMGNSKYSKLVSGLKTADTNKKWGTFETNAPTVPGTWLANRCGVCGHTEDHDSNMLLTCDGCGATAHQNCYGKSSSLPRADGSWLCRACAYHEVRENAAAEAAERLAQLNMARQEALQARRDALAAKIAATKKKAAGQANGSGGPVGGAGGAGLGPLARPPKRVRVAGPAGDPKLRQSLLAQSKVPAKPRCVLCPIEGGVLKPTTLRDTWAHVLCTLWVPETVVVDPDEVEPMDRIQYVHRDRWGLKCTVCNCRHGACIQCHAPNCFASYHASCAFLAGLPMEVKSVRRPKPPKTKTAAANAAAAVSLLVPLGDTVTGRTFEIYFDGDGVWYTATCLRADPLNHRWEVLYECDGVKEVLDATKADKQEFPPVKLVPLGGGEGVEGDADSSDEDAMDVDVDAPGAASEGRGTPAAPYVLAAAGFAVPAEGGACEQPARGKSKGKGKGRKNTVVRLHPDDDMEEIVELVSYCPRHAHLGSVPKDGVATGGIVSFCGAEGAAAVGGAALLKGASAAAEHTLRTIATGALADAKARLVASVEPDMLDTYPMEVQEEETGEHAARCFPWGRRGRGRVRPWAGEERWQRQSAPYIVGGLGPHSMKEKAATLSGIAPRLAKVAAAAAAATAAVGGEAPRGPRPPEEVLRPHQESGLAPSARLSKASEEGMDRVTFGKSRIHKYGAFAKRKIKRGEIVAEYKGEYVRVAVANARERKYRAKDIDCYLFRVGEDVVIDGTMKGCGCSRQINASCEPNMFARIVDSESGRRVVFNALRDIEAGQEVTYDYRFDEEDSDAKVACYCGSERCRGTLN</sequence>
<dbReference type="Gene3D" id="3.30.40.10">
    <property type="entry name" value="Zinc/RING finger domain, C3HC4 (zinc finger)"/>
    <property type="match status" value="2"/>
</dbReference>
<dbReference type="EMBL" id="HBDZ01004597">
    <property type="protein sequence ID" value="CAD8234325.1"/>
    <property type="molecule type" value="Transcribed_RNA"/>
</dbReference>
<dbReference type="Pfam" id="PF00628">
    <property type="entry name" value="PHD"/>
    <property type="match status" value="1"/>
</dbReference>
<dbReference type="PROSITE" id="PS50016">
    <property type="entry name" value="ZF_PHD_2"/>
    <property type="match status" value="1"/>
</dbReference>
<dbReference type="PROSITE" id="PS51805">
    <property type="entry name" value="EPHD"/>
    <property type="match status" value="1"/>
</dbReference>
<evidence type="ECO:0000256" key="2">
    <source>
        <dbReference type="ARBA" id="ARBA00022679"/>
    </source>
</evidence>
<evidence type="ECO:0000256" key="4">
    <source>
        <dbReference type="ARBA" id="ARBA00022723"/>
    </source>
</evidence>
<keyword evidence="5 8" id="KW-0863">Zinc-finger</keyword>
<dbReference type="GO" id="GO:0032259">
    <property type="term" value="P:methylation"/>
    <property type="evidence" value="ECO:0007669"/>
    <property type="project" value="UniProtKB-KW"/>
</dbReference>
<dbReference type="InterPro" id="IPR050701">
    <property type="entry name" value="Histone_Mod_Regulator"/>
</dbReference>
<evidence type="ECO:0000259" key="14">
    <source>
        <dbReference type="PROSITE" id="PS51805"/>
    </source>
</evidence>
<organism evidence="15">
    <name type="scientific">Prasinoderma coloniale</name>
    <dbReference type="NCBI Taxonomy" id="156133"/>
    <lineage>
        <taxon>Eukaryota</taxon>
        <taxon>Viridiplantae</taxon>
        <taxon>Prasinodermophyta</taxon>
        <taxon>Prasinodermophyceae</taxon>
        <taxon>Prasinodermales</taxon>
        <taxon>Prasinodermaceae</taxon>
        <taxon>Prasinoderma</taxon>
    </lineage>
</organism>
<feature type="compositionally biased region" description="Basic and acidic residues" evidence="10">
    <location>
        <begin position="940"/>
        <end position="950"/>
    </location>
</feature>
<dbReference type="GO" id="GO:0006357">
    <property type="term" value="P:regulation of transcription by RNA polymerase II"/>
    <property type="evidence" value="ECO:0007669"/>
    <property type="project" value="TreeGrafter"/>
</dbReference>
<dbReference type="AlphaFoldDB" id="A0A7R9XY69"/>
<keyword evidence="1" id="KW-0489">Methyltransferase</keyword>
<feature type="region of interest" description="Disordered" evidence="10">
    <location>
        <begin position="148"/>
        <end position="180"/>
    </location>
</feature>
<accession>A0A7R9XY69</accession>
<feature type="region of interest" description="Disordered" evidence="10">
    <location>
        <begin position="1"/>
        <end position="37"/>
    </location>
</feature>
<dbReference type="InterPro" id="IPR001965">
    <property type="entry name" value="Znf_PHD"/>
</dbReference>
<evidence type="ECO:0000256" key="1">
    <source>
        <dbReference type="ARBA" id="ARBA00022603"/>
    </source>
</evidence>
<feature type="compositionally biased region" description="Polar residues" evidence="10">
    <location>
        <begin position="11"/>
        <end position="25"/>
    </location>
</feature>
<evidence type="ECO:0000256" key="6">
    <source>
        <dbReference type="ARBA" id="ARBA00022833"/>
    </source>
</evidence>
<feature type="region of interest" description="Disordered" evidence="10">
    <location>
        <begin position="676"/>
        <end position="700"/>
    </location>
</feature>
<feature type="coiled-coil region" evidence="9">
    <location>
        <begin position="404"/>
        <end position="439"/>
    </location>
</feature>
<dbReference type="PROSITE" id="PS50868">
    <property type="entry name" value="POST_SET"/>
    <property type="match status" value="1"/>
</dbReference>
<dbReference type="SUPFAM" id="SSF82199">
    <property type="entry name" value="SET domain"/>
    <property type="match status" value="1"/>
</dbReference>
<feature type="domain" description="Post-SET" evidence="13">
    <location>
        <begin position="1094"/>
        <end position="1110"/>
    </location>
</feature>
<feature type="compositionally biased region" description="Basic and acidic residues" evidence="10">
    <location>
        <begin position="148"/>
        <end position="163"/>
    </location>
</feature>
<keyword evidence="2" id="KW-0808">Transferase</keyword>
<dbReference type="GO" id="GO:0006325">
    <property type="term" value="P:chromatin organization"/>
    <property type="evidence" value="ECO:0007669"/>
    <property type="project" value="UniProtKB-KW"/>
</dbReference>
<reference evidence="15" key="1">
    <citation type="submission" date="2021-01" db="EMBL/GenBank/DDBJ databases">
        <authorList>
            <person name="Corre E."/>
            <person name="Pelletier E."/>
            <person name="Niang G."/>
            <person name="Scheremetjew M."/>
            <person name="Finn R."/>
            <person name="Kale V."/>
            <person name="Holt S."/>
            <person name="Cochrane G."/>
            <person name="Meng A."/>
            <person name="Brown T."/>
            <person name="Cohen L."/>
        </authorList>
    </citation>
    <scope>NUCLEOTIDE SEQUENCE</scope>
    <source>
        <strain evidence="15">CCMP1413</strain>
    </source>
</reference>
<keyword evidence="7" id="KW-0156">Chromatin regulator</keyword>
<protein>
    <recommendedName>
        <fullName evidence="16">Histone-lysine N-methyltransferase</fullName>
    </recommendedName>
</protein>
<dbReference type="InterPro" id="IPR046341">
    <property type="entry name" value="SET_dom_sf"/>
</dbReference>
<evidence type="ECO:0000256" key="9">
    <source>
        <dbReference type="SAM" id="Coils"/>
    </source>
</evidence>
<name>A0A7R9XY69_9VIRI</name>
<dbReference type="PANTHER" id="PTHR13793:SF140">
    <property type="entry name" value="HISTONE-LYSINE N-METHYLTRANSFERASE ATX2"/>
    <property type="match status" value="1"/>
</dbReference>
<dbReference type="SMART" id="SM00508">
    <property type="entry name" value="PostSET"/>
    <property type="match status" value="1"/>
</dbReference>
<evidence type="ECO:0000256" key="5">
    <source>
        <dbReference type="ARBA" id="ARBA00022771"/>
    </source>
</evidence>
<dbReference type="SMART" id="SM00317">
    <property type="entry name" value="SET"/>
    <property type="match status" value="1"/>
</dbReference>
<dbReference type="InterPro" id="IPR019787">
    <property type="entry name" value="Znf_PHD-finger"/>
</dbReference>
<dbReference type="InterPro" id="IPR011011">
    <property type="entry name" value="Znf_FYVE_PHD"/>
</dbReference>
<dbReference type="Gene3D" id="2.170.270.10">
    <property type="entry name" value="SET domain"/>
    <property type="match status" value="1"/>
</dbReference>
<evidence type="ECO:0008006" key="16">
    <source>
        <dbReference type="Google" id="ProtNLM"/>
    </source>
</evidence>
<proteinExistence type="predicted"/>
<dbReference type="PANTHER" id="PTHR13793">
    <property type="entry name" value="PHD FINGER PROTEINS"/>
    <property type="match status" value="1"/>
</dbReference>
<evidence type="ECO:0000259" key="13">
    <source>
        <dbReference type="PROSITE" id="PS50868"/>
    </source>
</evidence>
<dbReference type="Pfam" id="PF00856">
    <property type="entry name" value="SET"/>
    <property type="match status" value="1"/>
</dbReference>
<dbReference type="InterPro" id="IPR013083">
    <property type="entry name" value="Znf_RING/FYVE/PHD"/>
</dbReference>
<keyword evidence="3" id="KW-0949">S-adenosyl-L-methionine</keyword>